<evidence type="ECO:0000313" key="4">
    <source>
        <dbReference type="Proteomes" id="UP001221142"/>
    </source>
</evidence>
<keyword evidence="2" id="KW-0472">Membrane</keyword>
<dbReference type="Proteomes" id="UP001221142">
    <property type="component" value="Unassembled WGS sequence"/>
</dbReference>
<keyword evidence="2" id="KW-1133">Transmembrane helix</keyword>
<feature type="compositionally biased region" description="Polar residues" evidence="1">
    <location>
        <begin position="1"/>
        <end position="19"/>
    </location>
</feature>
<protein>
    <recommendedName>
        <fullName evidence="5">Proteophosphoglycan 5</fullName>
    </recommendedName>
</protein>
<dbReference type="AlphaFoldDB" id="A0AAD7B8N2"/>
<sequence>MSTSTPNPQLLRSRSTSFGNLPKEAKFTQPTNPPAPQTHYIRRRGICKLLLLFTLILFLAATLFYYKSSPEAPSQVLVPPPKPLPRKIDSISPRPDPPSKNPTVDRSVLQKLAKLEISPDPDERPYSAKSLNRPPIVTRIPEPKKSVVNLDACGGNAKHCRFLLPLRVFEQESKARIHFMDLLQIAQKLDRILVLPNVGKSRMGACYKSDFEMYYDLERLTAGLDVPHTFVKQHVFRRWANAAKPSAQLVFVSADSPPNKDPPLFQNDDLTARVGAPDNQLDLLPACYAKFHALRLDRHAPLHIDTKEALQTFPIHESILTALTRPELQAAAFIRSTESETPSDPTVLVVTWDLRSRIFPPNPALPRLHYSPRLHDLAAFFAPPAPYAMVHWRMETVSPAALPDCAHALVDTLSRLGSSSDESIRRLWFASDYPYAVHRRALPGVDYSSTSQSEDVKAKSGTFRDLGPLHAEAVGILGDALAEGGELESWEVAELTEARLAAIDYTVVGQGRWPVEELEDSGVRGILDKIIGMKAALFVSGGEGCARSSSFTRQIVSERRARFRANEVQNLVERFGYGDLERAAWRG</sequence>
<evidence type="ECO:0000256" key="1">
    <source>
        <dbReference type="SAM" id="MobiDB-lite"/>
    </source>
</evidence>
<comment type="caution">
    <text evidence="3">The sequence shown here is derived from an EMBL/GenBank/DDBJ whole genome shotgun (WGS) entry which is preliminary data.</text>
</comment>
<evidence type="ECO:0000313" key="3">
    <source>
        <dbReference type="EMBL" id="KAJ7614104.1"/>
    </source>
</evidence>
<name>A0AAD7B8N2_9AGAR</name>
<evidence type="ECO:0000256" key="2">
    <source>
        <dbReference type="SAM" id="Phobius"/>
    </source>
</evidence>
<evidence type="ECO:0008006" key="5">
    <source>
        <dbReference type="Google" id="ProtNLM"/>
    </source>
</evidence>
<gene>
    <name evidence="3" type="ORF">FB45DRAFT_842644</name>
</gene>
<proteinExistence type="predicted"/>
<dbReference type="EMBL" id="JARKIF010000027">
    <property type="protein sequence ID" value="KAJ7614104.1"/>
    <property type="molecule type" value="Genomic_DNA"/>
</dbReference>
<reference evidence="3" key="1">
    <citation type="submission" date="2023-03" db="EMBL/GenBank/DDBJ databases">
        <title>Massive genome expansion in bonnet fungi (Mycena s.s.) driven by repeated elements and novel gene families across ecological guilds.</title>
        <authorList>
            <consortium name="Lawrence Berkeley National Laboratory"/>
            <person name="Harder C.B."/>
            <person name="Miyauchi S."/>
            <person name="Viragh M."/>
            <person name="Kuo A."/>
            <person name="Thoen E."/>
            <person name="Andreopoulos B."/>
            <person name="Lu D."/>
            <person name="Skrede I."/>
            <person name="Drula E."/>
            <person name="Henrissat B."/>
            <person name="Morin E."/>
            <person name="Kohler A."/>
            <person name="Barry K."/>
            <person name="LaButti K."/>
            <person name="Morin E."/>
            <person name="Salamov A."/>
            <person name="Lipzen A."/>
            <person name="Mereny Z."/>
            <person name="Hegedus B."/>
            <person name="Baldrian P."/>
            <person name="Stursova M."/>
            <person name="Weitz H."/>
            <person name="Taylor A."/>
            <person name="Grigoriev I.V."/>
            <person name="Nagy L.G."/>
            <person name="Martin F."/>
            <person name="Kauserud H."/>
        </authorList>
    </citation>
    <scope>NUCLEOTIDE SEQUENCE</scope>
    <source>
        <strain evidence="3">9284</strain>
    </source>
</reference>
<dbReference type="Gene3D" id="3.40.50.11350">
    <property type="match status" value="1"/>
</dbReference>
<feature type="region of interest" description="Disordered" evidence="1">
    <location>
        <begin position="1"/>
        <end position="36"/>
    </location>
</feature>
<accession>A0AAD7B8N2</accession>
<organism evidence="3 4">
    <name type="scientific">Roridomyces roridus</name>
    <dbReference type="NCBI Taxonomy" id="1738132"/>
    <lineage>
        <taxon>Eukaryota</taxon>
        <taxon>Fungi</taxon>
        <taxon>Dikarya</taxon>
        <taxon>Basidiomycota</taxon>
        <taxon>Agaricomycotina</taxon>
        <taxon>Agaricomycetes</taxon>
        <taxon>Agaricomycetidae</taxon>
        <taxon>Agaricales</taxon>
        <taxon>Marasmiineae</taxon>
        <taxon>Mycenaceae</taxon>
        <taxon>Roridomyces</taxon>
    </lineage>
</organism>
<feature type="region of interest" description="Disordered" evidence="1">
    <location>
        <begin position="72"/>
        <end position="105"/>
    </location>
</feature>
<keyword evidence="2" id="KW-0812">Transmembrane</keyword>
<feature type="transmembrane region" description="Helical" evidence="2">
    <location>
        <begin position="49"/>
        <end position="66"/>
    </location>
</feature>
<keyword evidence="4" id="KW-1185">Reference proteome</keyword>